<dbReference type="EMBL" id="VVIM01000001">
    <property type="protein sequence ID" value="KAB0803440.1"/>
    <property type="molecule type" value="Genomic_DNA"/>
</dbReference>
<feature type="non-terminal residue" evidence="3">
    <location>
        <position position="115"/>
    </location>
</feature>
<comment type="caution">
    <text evidence="3">The sequence shown here is derived from an EMBL/GenBank/DDBJ whole genome shotgun (WGS) entry which is preliminary data.</text>
</comment>
<proteinExistence type="predicted"/>
<sequence>MLWEAVLGAILLWSAAPGNSVRPTQRGQAYQISPKPCWVDGLEGTCMFVWECIKSEGFHVGMCVDSFMFGSCCAHNATDNIVIPNSNNNPAVLYTPPGDSNNHSTNRPDAGKLRP</sequence>
<gene>
    <name evidence="3" type="ORF">PPYR_00410</name>
</gene>
<feature type="chain" id="PRO_5024428389" evidence="2">
    <location>
        <begin position="21"/>
        <end position="115"/>
    </location>
</feature>
<evidence type="ECO:0000313" key="4">
    <source>
        <dbReference type="Proteomes" id="UP000327044"/>
    </source>
</evidence>
<evidence type="ECO:0000256" key="2">
    <source>
        <dbReference type="SAM" id="SignalP"/>
    </source>
</evidence>
<dbReference type="InParanoid" id="A0A5N4B221"/>
<keyword evidence="2" id="KW-0732">Signal</keyword>
<dbReference type="Proteomes" id="UP000327044">
    <property type="component" value="Unassembled WGS sequence"/>
</dbReference>
<organism evidence="3 4">
    <name type="scientific">Photinus pyralis</name>
    <name type="common">Common eastern firefly</name>
    <name type="synonym">Lampyris pyralis</name>
    <dbReference type="NCBI Taxonomy" id="7054"/>
    <lineage>
        <taxon>Eukaryota</taxon>
        <taxon>Metazoa</taxon>
        <taxon>Ecdysozoa</taxon>
        <taxon>Arthropoda</taxon>
        <taxon>Hexapoda</taxon>
        <taxon>Insecta</taxon>
        <taxon>Pterygota</taxon>
        <taxon>Neoptera</taxon>
        <taxon>Endopterygota</taxon>
        <taxon>Coleoptera</taxon>
        <taxon>Polyphaga</taxon>
        <taxon>Elateriformia</taxon>
        <taxon>Elateroidea</taxon>
        <taxon>Lampyridae</taxon>
        <taxon>Lampyrinae</taxon>
        <taxon>Photinus</taxon>
    </lineage>
</organism>
<evidence type="ECO:0000313" key="3">
    <source>
        <dbReference type="EMBL" id="KAB0803440.1"/>
    </source>
</evidence>
<evidence type="ECO:0000256" key="1">
    <source>
        <dbReference type="SAM" id="MobiDB-lite"/>
    </source>
</evidence>
<accession>A0A5N4B221</accession>
<feature type="compositionally biased region" description="Polar residues" evidence="1">
    <location>
        <begin position="98"/>
        <end position="107"/>
    </location>
</feature>
<feature type="region of interest" description="Disordered" evidence="1">
    <location>
        <begin position="92"/>
        <end position="115"/>
    </location>
</feature>
<reference evidence="3 4" key="1">
    <citation type="journal article" date="2018" name="Elife">
        <title>Firefly genomes illuminate parallel origins of bioluminescence in beetles.</title>
        <authorList>
            <person name="Fallon T.R."/>
            <person name="Lower S.E."/>
            <person name="Chang C.H."/>
            <person name="Bessho-Uehara M."/>
            <person name="Martin G.J."/>
            <person name="Bewick A.J."/>
            <person name="Behringer M."/>
            <person name="Debat H.J."/>
            <person name="Wong I."/>
            <person name="Day J.C."/>
            <person name="Suvorov A."/>
            <person name="Silva C.J."/>
            <person name="Stanger-Hall K.F."/>
            <person name="Hall D.W."/>
            <person name="Schmitz R.J."/>
            <person name="Nelson D.R."/>
            <person name="Lewis S.M."/>
            <person name="Shigenobu S."/>
            <person name="Bybee S.M."/>
            <person name="Larracuente A.M."/>
            <person name="Oba Y."/>
            <person name="Weng J.K."/>
        </authorList>
    </citation>
    <scope>NUCLEOTIDE SEQUENCE [LARGE SCALE GENOMIC DNA]</scope>
    <source>
        <strain evidence="3">1611_PpyrPB1</strain>
        <tissue evidence="3">Whole body</tissue>
    </source>
</reference>
<protein>
    <submittedName>
        <fullName evidence="3">Uncharacterized protein</fullName>
    </submittedName>
</protein>
<dbReference type="AlphaFoldDB" id="A0A5N4B221"/>
<name>A0A5N4B221_PHOPY</name>
<keyword evidence="4" id="KW-1185">Reference proteome</keyword>
<feature type="signal peptide" evidence="2">
    <location>
        <begin position="1"/>
        <end position="20"/>
    </location>
</feature>